<comment type="similarity">
    <text evidence="1 2">Belongs to the peptidase A24 family.</text>
</comment>
<dbReference type="Gene3D" id="1.20.120.1220">
    <property type="match status" value="1"/>
</dbReference>
<dbReference type="OrthoDB" id="9789291at2"/>
<keyword evidence="3" id="KW-0472">Membrane</keyword>
<dbReference type="GO" id="GO:0006465">
    <property type="term" value="P:signal peptide processing"/>
    <property type="evidence" value="ECO:0007669"/>
    <property type="project" value="TreeGrafter"/>
</dbReference>
<evidence type="ECO:0000256" key="3">
    <source>
        <dbReference type="SAM" id="Phobius"/>
    </source>
</evidence>
<dbReference type="PATRIC" id="fig|1789004.3.peg.76"/>
<organism evidence="5 7">
    <name type="scientific">Ferrovum myxofaciens</name>
    <dbReference type="NCBI Taxonomy" id="416213"/>
    <lineage>
        <taxon>Bacteria</taxon>
        <taxon>Pseudomonadati</taxon>
        <taxon>Pseudomonadota</taxon>
        <taxon>Betaproteobacteria</taxon>
        <taxon>Ferrovales</taxon>
        <taxon>Ferrovaceae</taxon>
        <taxon>Ferrovum</taxon>
    </lineage>
</organism>
<dbReference type="InterPro" id="IPR014032">
    <property type="entry name" value="Peptidase_A24A_bac"/>
</dbReference>
<dbReference type="Proteomes" id="UP000683551">
    <property type="component" value="Chromosome"/>
</dbReference>
<dbReference type="EMBL" id="CP071137">
    <property type="protein sequence ID" value="QWY78722.1"/>
    <property type="molecule type" value="Genomic_DNA"/>
</dbReference>
<feature type="transmembrane region" description="Helical" evidence="3">
    <location>
        <begin position="131"/>
        <end position="150"/>
    </location>
</feature>
<gene>
    <name evidence="5" type="primary">outO</name>
    <name evidence="5" type="ORF">FEMY_00770</name>
    <name evidence="6" type="ORF">JZL65_06580</name>
</gene>
<feature type="transmembrane region" description="Helical" evidence="3">
    <location>
        <begin position="162"/>
        <end position="189"/>
    </location>
</feature>
<dbReference type="Proteomes" id="UP000075653">
    <property type="component" value="Unassembled WGS sequence"/>
</dbReference>
<evidence type="ECO:0000313" key="6">
    <source>
        <dbReference type="EMBL" id="QWY78722.1"/>
    </source>
</evidence>
<accession>A0A149W1W8</accession>
<accession>A0A8F3E0M7</accession>
<dbReference type="PRINTS" id="PR00864">
    <property type="entry name" value="PREPILNPTASE"/>
</dbReference>
<reference evidence="5 7" key="1">
    <citation type="submission" date="2016-01" db="EMBL/GenBank/DDBJ databases">
        <title>Genome sequence of the acidophilic iron oxidising Ferrovum strain Z-31.</title>
        <authorList>
            <person name="Poehlein A."/>
            <person name="Ullrich S.R."/>
            <person name="Schloemann M."/>
            <person name="Muehling M."/>
            <person name="Daniel R."/>
        </authorList>
    </citation>
    <scope>NUCLEOTIDE SEQUENCE [LARGE SCALE GENOMIC DNA]</scope>
    <source>
        <strain evidence="5 7">Z-31</strain>
    </source>
</reference>
<feature type="transmembrane region" description="Helical" evidence="3">
    <location>
        <begin position="201"/>
        <end position="221"/>
    </location>
</feature>
<dbReference type="PANTHER" id="PTHR30487">
    <property type="entry name" value="TYPE 4 PREPILIN-LIKE PROTEINS LEADER PEPTIDE-PROCESSING ENZYME"/>
    <property type="match status" value="1"/>
</dbReference>
<feature type="domain" description="Prepilin type IV endopeptidase peptidase" evidence="4">
    <location>
        <begin position="86"/>
        <end position="190"/>
    </location>
</feature>
<dbReference type="AlphaFoldDB" id="A0A8F3E0M7"/>
<evidence type="ECO:0000313" key="5">
    <source>
        <dbReference type="EMBL" id="KXW59430.1"/>
    </source>
</evidence>
<evidence type="ECO:0000256" key="2">
    <source>
        <dbReference type="RuleBase" id="RU003793"/>
    </source>
</evidence>
<proteinExistence type="inferred from homology"/>
<evidence type="ECO:0000256" key="1">
    <source>
        <dbReference type="ARBA" id="ARBA00005801"/>
    </source>
</evidence>
<dbReference type="GO" id="GO:0004190">
    <property type="term" value="F:aspartic-type endopeptidase activity"/>
    <property type="evidence" value="ECO:0007669"/>
    <property type="project" value="InterPro"/>
</dbReference>
<dbReference type="GO" id="GO:0005886">
    <property type="term" value="C:plasma membrane"/>
    <property type="evidence" value="ECO:0007669"/>
    <property type="project" value="TreeGrafter"/>
</dbReference>
<dbReference type="Pfam" id="PF01478">
    <property type="entry name" value="Peptidase_A24"/>
    <property type="match status" value="1"/>
</dbReference>
<dbReference type="InterPro" id="IPR000045">
    <property type="entry name" value="Prepilin_IV_endopep_pep"/>
</dbReference>
<keyword evidence="3" id="KW-0812">Transmembrane</keyword>
<keyword evidence="7" id="KW-1185">Reference proteome</keyword>
<dbReference type="RefSeq" id="WP_051861868.1">
    <property type="nucleotide sequence ID" value="NZ_CP053675.1"/>
</dbReference>
<protein>
    <submittedName>
        <fullName evidence="6">Prepilin peptidase</fullName>
    </submittedName>
    <submittedName>
        <fullName evidence="5">Type 4 prepilin-like proteins leader peptide-processing enzyme</fullName>
    </submittedName>
</protein>
<sequence>MPFLNGLVAALLGFGLAHWGQGHLNRWIHGLDEARIPWMNQQTVWVHDFRTRHPHLFPGLVASSALTTLWLGRADLQGWAFVGLQWGLLLLAFIDLETQLLPDGLTQPLLWSGLIFHGLGGGVSLEQGLWGAVLGYLMLAGVYWGFRGWTKREGMGLGDVKLLAVIGAWMGAAQLPLILMGAASLGVVGGLCLGWRKGRNIAFPFGPFMVLAAECILWMNLQGRGA</sequence>
<name>A0A8F3E0M7_9PROT</name>
<dbReference type="EMBL" id="LRRD01000001">
    <property type="protein sequence ID" value="KXW59430.1"/>
    <property type="molecule type" value="Genomic_DNA"/>
</dbReference>
<evidence type="ECO:0000259" key="4">
    <source>
        <dbReference type="Pfam" id="PF01478"/>
    </source>
</evidence>
<reference evidence="6" key="2">
    <citation type="submission" date="2021-02" db="EMBL/GenBank/DDBJ databases">
        <title>Comparative genomics of Ferrovum myxofaciens strains, predominant extremophile bacteria forming large biofilm stalactites in acid mine ecosystems.</title>
        <authorList>
            <person name="Burkartova K."/>
            <person name="Ridl J."/>
            <person name="Pajer P."/>
            <person name="Falteisek L."/>
        </authorList>
    </citation>
    <scope>NUCLEOTIDE SEQUENCE</scope>
    <source>
        <strain evidence="6">MI1III</strain>
    </source>
</reference>
<dbReference type="InterPro" id="IPR050882">
    <property type="entry name" value="Prepilin_peptidase/N-MTase"/>
</dbReference>
<evidence type="ECO:0000313" key="7">
    <source>
        <dbReference type="Proteomes" id="UP000075653"/>
    </source>
</evidence>
<keyword evidence="3" id="KW-1133">Transmembrane helix</keyword>
<dbReference type="PANTHER" id="PTHR30487:SF0">
    <property type="entry name" value="PREPILIN LEADER PEPTIDASE_N-METHYLTRANSFERASE-RELATED"/>
    <property type="match status" value="1"/>
</dbReference>